<feature type="region of interest" description="Disordered" evidence="1">
    <location>
        <begin position="243"/>
        <end position="265"/>
    </location>
</feature>
<proteinExistence type="predicted"/>
<accession>A0A314YBV7</accession>
<name>A0A314YBV7_PRUYE</name>
<gene>
    <name evidence="2" type="ORF">Pyn_24387</name>
</gene>
<dbReference type="PANTHER" id="PTHR34194:SF2">
    <property type="entry name" value="F14J8.16 PROTEIN"/>
    <property type="match status" value="1"/>
</dbReference>
<dbReference type="PANTHER" id="PTHR34194">
    <property type="entry name" value="F14J8.16 PROTEIN"/>
    <property type="match status" value="1"/>
</dbReference>
<sequence length="478" mass="54998">MAPYKGIRELNSLKKDYEGDCEDDKRLARRRKRECIADRNFEPKSWFSATKKRRDYSIQGEDETDDKDFEKSLNGLDLYGDWVDDDVDPDYKKFLENLTEDGNSYILVVVRENENLELIKYEQEDGELDETILDTPETLKKSQVKKKTERKKALRASIKREQIYCFNDSVIPLNKEEFKSPRTVRYAMREKTRGIPEDSEGLPKKKSSGVKKNVNVEAPDPVSDRTKGCSNKIYGLEVPTTRETLKSSHMKKKNVNKKGADGGTKGLPVKIPHLAEHGHNHGAASGQIDRDMDYQEFLDGLRKYGGKVVYMYTPTTGGPVAVVLEEDVESKNEYFTSFTAVDVDSGWCVETCDTSHAQFRKGLMKDLKRPYDQEEYKRLLKELTLRRPINHDRNLRNGRTKSYPVAGKLGASYREQHIVLARKIDAAGSDRPRILNLLRGFFYWLKNVAQEGCFCPWSDSSCLKVLPQADRKRKFSRM</sequence>
<dbReference type="EMBL" id="PJQY01001478">
    <property type="protein sequence ID" value="PQQ02321.1"/>
    <property type="molecule type" value="Genomic_DNA"/>
</dbReference>
<comment type="caution">
    <text evidence="2">The sequence shown here is derived from an EMBL/GenBank/DDBJ whole genome shotgun (WGS) entry which is preliminary data.</text>
</comment>
<evidence type="ECO:0000313" key="2">
    <source>
        <dbReference type="EMBL" id="PQQ02321.1"/>
    </source>
</evidence>
<dbReference type="Proteomes" id="UP000250321">
    <property type="component" value="Unassembled WGS sequence"/>
</dbReference>
<protein>
    <submittedName>
        <fullName evidence="2">Uncharacterized protein</fullName>
    </submittedName>
</protein>
<keyword evidence="3" id="KW-1185">Reference proteome</keyword>
<reference evidence="2 3" key="1">
    <citation type="submission" date="2018-02" db="EMBL/GenBank/DDBJ databases">
        <title>Draft genome of wild Prunus yedoensis var. nudiflora.</title>
        <authorList>
            <person name="Baek S."/>
            <person name="Kim J.-H."/>
            <person name="Choi K."/>
            <person name="Kim G.-B."/>
            <person name="Cho A."/>
            <person name="Jang H."/>
            <person name="Shin C.-H."/>
            <person name="Yu H.-J."/>
            <person name="Mun J.-H."/>
        </authorList>
    </citation>
    <scope>NUCLEOTIDE SEQUENCE [LARGE SCALE GENOMIC DNA]</scope>
    <source>
        <strain evidence="3">cv. Jeju island</strain>
        <tissue evidence="2">Leaf</tissue>
    </source>
</reference>
<dbReference type="AlphaFoldDB" id="A0A314YBV7"/>
<organism evidence="2 3">
    <name type="scientific">Prunus yedoensis var. nudiflora</name>
    <dbReference type="NCBI Taxonomy" id="2094558"/>
    <lineage>
        <taxon>Eukaryota</taxon>
        <taxon>Viridiplantae</taxon>
        <taxon>Streptophyta</taxon>
        <taxon>Embryophyta</taxon>
        <taxon>Tracheophyta</taxon>
        <taxon>Spermatophyta</taxon>
        <taxon>Magnoliopsida</taxon>
        <taxon>eudicotyledons</taxon>
        <taxon>Gunneridae</taxon>
        <taxon>Pentapetalae</taxon>
        <taxon>rosids</taxon>
        <taxon>fabids</taxon>
        <taxon>Rosales</taxon>
        <taxon>Rosaceae</taxon>
        <taxon>Amygdaloideae</taxon>
        <taxon>Amygdaleae</taxon>
        <taxon>Prunus</taxon>
    </lineage>
</organism>
<feature type="region of interest" description="Disordered" evidence="1">
    <location>
        <begin position="191"/>
        <end position="230"/>
    </location>
</feature>
<evidence type="ECO:0000256" key="1">
    <source>
        <dbReference type="SAM" id="MobiDB-lite"/>
    </source>
</evidence>
<dbReference type="OrthoDB" id="298344at2759"/>
<dbReference type="STRING" id="2094558.A0A314YBV7"/>
<evidence type="ECO:0000313" key="3">
    <source>
        <dbReference type="Proteomes" id="UP000250321"/>
    </source>
</evidence>